<dbReference type="PANTHER" id="PTHR30237:SF6">
    <property type="entry name" value="CARBOXYPEPTIDASE YOCD-RELATED"/>
    <property type="match status" value="1"/>
</dbReference>
<dbReference type="Pfam" id="PF02016">
    <property type="entry name" value="Peptidase_S66"/>
    <property type="match status" value="1"/>
</dbReference>
<comment type="caution">
    <text evidence="5">The sequence shown here is derived from an EMBL/GenBank/DDBJ whole genome shotgun (WGS) entry which is preliminary data.</text>
</comment>
<keyword evidence="2" id="KW-0378">Hydrolase</keyword>
<keyword evidence="6" id="KW-1185">Reference proteome</keyword>
<dbReference type="SUPFAM" id="SSF141986">
    <property type="entry name" value="LD-carboxypeptidase A C-terminal domain-like"/>
    <property type="match status" value="1"/>
</dbReference>
<dbReference type="InterPro" id="IPR027478">
    <property type="entry name" value="LdcA_N"/>
</dbReference>
<dbReference type="RefSeq" id="WP_221872684.1">
    <property type="nucleotide sequence ID" value="NZ_JACWFH010000008.1"/>
</dbReference>
<protein>
    <submittedName>
        <fullName evidence="5">LD-carboxypeptidase</fullName>
    </submittedName>
</protein>
<dbReference type="SUPFAM" id="SSF52317">
    <property type="entry name" value="Class I glutamine amidotransferase-like"/>
    <property type="match status" value="1"/>
</dbReference>
<comment type="similarity">
    <text evidence="1">Belongs to the peptidase S66 family.</text>
</comment>
<sequence>MIPQRLKPGDEIRIIAPSTSMALVKGKQIDIAMNRLSDLGFHVTFGRHCENHDEFFSTSIEDRISDLHEAFANRNVKAVLTSIGGYNSNQLLAYIDYQLIAENPKILCGYSDITSLLLAIYHKTGLITYSGPHFSSFGMKHGFEYTLRYFLEAVTNDAPFDIEPSEQWSDDAWFLEQDQRTFVQNDGYTILQEGSATGNLIGGNLSTINLLQGTEYMPSLANSILFIEDDEETHARIFERQLQSLLHQPEAKGIRAILIGRFQNNSQITEPALEKIIATKQELRGIPVIANVNIGHVHPFATIPIGSQASITAVGNHIEISIDQSKI</sequence>
<dbReference type="InterPro" id="IPR040921">
    <property type="entry name" value="Peptidase_S66C"/>
</dbReference>
<evidence type="ECO:0000313" key="6">
    <source>
        <dbReference type="Proteomes" id="UP000769780"/>
    </source>
</evidence>
<dbReference type="InterPro" id="IPR029062">
    <property type="entry name" value="Class_I_gatase-like"/>
</dbReference>
<evidence type="ECO:0000259" key="3">
    <source>
        <dbReference type="Pfam" id="PF02016"/>
    </source>
</evidence>
<dbReference type="EMBL" id="JACWFH010000008">
    <property type="protein sequence ID" value="MBY0096651.1"/>
    <property type="molecule type" value="Genomic_DNA"/>
</dbReference>
<dbReference type="PIRSF" id="PIRSF028757">
    <property type="entry name" value="LD-carboxypeptidase"/>
    <property type="match status" value="1"/>
</dbReference>
<evidence type="ECO:0000256" key="2">
    <source>
        <dbReference type="ARBA" id="ARBA00022801"/>
    </source>
</evidence>
<evidence type="ECO:0000313" key="5">
    <source>
        <dbReference type="EMBL" id="MBY0096651.1"/>
    </source>
</evidence>
<dbReference type="Gene3D" id="3.50.30.60">
    <property type="entry name" value="LD-carboxypeptidase A C-terminal domain-like"/>
    <property type="match status" value="1"/>
</dbReference>
<dbReference type="Pfam" id="PF17676">
    <property type="entry name" value="Peptidase_S66C"/>
    <property type="match status" value="1"/>
</dbReference>
<dbReference type="Proteomes" id="UP000769780">
    <property type="component" value="Unassembled WGS sequence"/>
</dbReference>
<gene>
    <name evidence="5" type="ORF">H0185_07505</name>
</gene>
<name>A0ABS7K312_9BACI</name>
<organism evidence="5 6">
    <name type="scientific">Mesobacillus maritimus</name>
    <dbReference type="NCBI Taxonomy" id="1643336"/>
    <lineage>
        <taxon>Bacteria</taxon>
        <taxon>Bacillati</taxon>
        <taxon>Bacillota</taxon>
        <taxon>Bacilli</taxon>
        <taxon>Bacillales</taxon>
        <taxon>Bacillaceae</taxon>
        <taxon>Mesobacillus</taxon>
    </lineage>
</organism>
<accession>A0ABS7K312</accession>
<dbReference type="Gene3D" id="3.40.50.10740">
    <property type="entry name" value="Class I glutamine amidotransferase-like"/>
    <property type="match status" value="1"/>
</dbReference>
<evidence type="ECO:0000256" key="1">
    <source>
        <dbReference type="ARBA" id="ARBA00010233"/>
    </source>
</evidence>
<proteinExistence type="inferred from homology"/>
<dbReference type="CDD" id="cd07062">
    <property type="entry name" value="Peptidase_S66_mccF_like"/>
    <property type="match status" value="1"/>
</dbReference>
<dbReference type="PANTHER" id="PTHR30237">
    <property type="entry name" value="MURAMOYLTETRAPEPTIDE CARBOXYPEPTIDASE"/>
    <property type="match status" value="1"/>
</dbReference>
<reference evidence="5 6" key="1">
    <citation type="submission" date="2020-07" db="EMBL/GenBank/DDBJ databases">
        <title>Fungal Genomes of the International Space Station.</title>
        <authorList>
            <person name="Seuylemezian A."/>
            <person name="Singh N.K."/>
            <person name="Wood J."/>
            <person name="Venkateswaran K."/>
        </authorList>
    </citation>
    <scope>NUCLEOTIDE SEQUENCE [LARGE SCALE GENOMIC DNA]</scope>
    <source>
        <strain evidence="5 6">PL-B2</strain>
    </source>
</reference>
<dbReference type="InterPro" id="IPR027461">
    <property type="entry name" value="Carboxypeptidase_A_C_sf"/>
</dbReference>
<evidence type="ECO:0000259" key="4">
    <source>
        <dbReference type="Pfam" id="PF17676"/>
    </source>
</evidence>
<feature type="domain" description="LD-carboxypeptidase C-terminal" evidence="4">
    <location>
        <begin position="197"/>
        <end position="311"/>
    </location>
</feature>
<dbReference type="InterPro" id="IPR040449">
    <property type="entry name" value="Peptidase_S66_N"/>
</dbReference>
<feature type="domain" description="LD-carboxypeptidase N-terminal" evidence="3">
    <location>
        <begin position="12"/>
        <end position="131"/>
    </location>
</feature>
<dbReference type="InterPro" id="IPR003507">
    <property type="entry name" value="S66_fam"/>
</dbReference>